<gene>
    <name evidence="1" type="ORF">H6G14_29455</name>
</gene>
<comment type="caution">
    <text evidence="1">The sequence shown here is derived from an EMBL/GenBank/DDBJ whole genome shotgun (WGS) entry which is preliminary data.</text>
</comment>
<dbReference type="InterPro" id="IPR022254">
    <property type="entry name" value="DUF3775"/>
</dbReference>
<keyword evidence="2" id="KW-1185">Reference proteome</keyword>
<name>A0ABR8BPV2_9NOSO</name>
<evidence type="ECO:0000313" key="2">
    <source>
        <dbReference type="Proteomes" id="UP000621307"/>
    </source>
</evidence>
<proteinExistence type="predicted"/>
<organism evidence="1 2">
    <name type="scientific">Nostoc parmelioides FACHB-3921</name>
    <dbReference type="NCBI Taxonomy" id="2692909"/>
    <lineage>
        <taxon>Bacteria</taxon>
        <taxon>Bacillati</taxon>
        <taxon>Cyanobacteriota</taxon>
        <taxon>Cyanophyceae</taxon>
        <taxon>Nostocales</taxon>
        <taxon>Nostocaceae</taxon>
        <taxon>Nostoc</taxon>
    </lineage>
</organism>
<protein>
    <submittedName>
        <fullName evidence="1">DUF3775 domain-containing protein</fullName>
    </submittedName>
</protein>
<dbReference type="Pfam" id="PF12616">
    <property type="entry name" value="DUF3775"/>
    <property type="match status" value="1"/>
</dbReference>
<dbReference type="Proteomes" id="UP000621307">
    <property type="component" value="Unassembled WGS sequence"/>
</dbReference>
<sequence length="136" mass="15549">MEENMNYLTVEKVHKIIELATVRRLHQQSKFTSEHDLKDSKVLSKELVELLHERQTPGTPIYMLSDYVHKLSEIELAEAIALMLLGRGHSDEQPSEFSDLVNEAQGVPAHYLIEQAPLAKYLRSGLEKLNLAQQEN</sequence>
<dbReference type="EMBL" id="JACJQL010000090">
    <property type="protein sequence ID" value="MBD2255344.1"/>
    <property type="molecule type" value="Genomic_DNA"/>
</dbReference>
<reference evidence="1 2" key="1">
    <citation type="journal article" date="2020" name="ISME J.">
        <title>Comparative genomics reveals insights into cyanobacterial evolution and habitat adaptation.</title>
        <authorList>
            <person name="Chen M.Y."/>
            <person name="Teng W.K."/>
            <person name="Zhao L."/>
            <person name="Hu C.X."/>
            <person name="Zhou Y.K."/>
            <person name="Han B.P."/>
            <person name="Song L.R."/>
            <person name="Shu W.S."/>
        </authorList>
    </citation>
    <scope>NUCLEOTIDE SEQUENCE [LARGE SCALE GENOMIC DNA]</scope>
    <source>
        <strain evidence="1 2">FACHB-3921</strain>
    </source>
</reference>
<accession>A0ABR8BPV2</accession>
<evidence type="ECO:0000313" key="1">
    <source>
        <dbReference type="EMBL" id="MBD2255344.1"/>
    </source>
</evidence>